<comment type="caution">
    <text evidence="1">The sequence shown here is derived from an EMBL/GenBank/DDBJ whole genome shotgun (WGS) entry which is preliminary data.</text>
</comment>
<evidence type="ECO:0000313" key="1">
    <source>
        <dbReference type="EMBL" id="KAF4137456.1"/>
    </source>
</evidence>
<dbReference type="AlphaFoldDB" id="A0A8S9U9E4"/>
<proteinExistence type="predicted"/>
<evidence type="ECO:0000313" key="2">
    <source>
        <dbReference type="Proteomes" id="UP000704712"/>
    </source>
</evidence>
<name>A0A8S9U9E4_PHYIN</name>
<accession>A0A8S9U9E4</accession>
<organism evidence="1 2">
    <name type="scientific">Phytophthora infestans</name>
    <name type="common">Potato late blight agent</name>
    <name type="synonym">Botrytis infestans</name>
    <dbReference type="NCBI Taxonomy" id="4787"/>
    <lineage>
        <taxon>Eukaryota</taxon>
        <taxon>Sar</taxon>
        <taxon>Stramenopiles</taxon>
        <taxon>Oomycota</taxon>
        <taxon>Peronosporomycetes</taxon>
        <taxon>Peronosporales</taxon>
        <taxon>Peronosporaceae</taxon>
        <taxon>Phytophthora</taxon>
    </lineage>
</organism>
<protein>
    <submittedName>
        <fullName evidence="1">Uncharacterized protein</fullName>
    </submittedName>
</protein>
<reference evidence="1" key="1">
    <citation type="submission" date="2020-03" db="EMBL/GenBank/DDBJ databases">
        <title>Hybrid Assembly of Korean Phytophthora infestans isolates.</title>
        <authorList>
            <person name="Prokchorchik M."/>
            <person name="Lee Y."/>
            <person name="Seo J."/>
            <person name="Cho J.-H."/>
            <person name="Park Y.-E."/>
            <person name="Jang D.-C."/>
            <person name="Im J.-S."/>
            <person name="Choi J.-G."/>
            <person name="Park H.-J."/>
            <person name="Lee G.-B."/>
            <person name="Lee Y.-G."/>
            <person name="Hong S.-Y."/>
            <person name="Cho K."/>
            <person name="Sohn K.H."/>
        </authorList>
    </citation>
    <scope>NUCLEOTIDE SEQUENCE</scope>
    <source>
        <strain evidence="1">KR_2_A2</strain>
    </source>
</reference>
<dbReference type="Proteomes" id="UP000704712">
    <property type="component" value="Unassembled WGS sequence"/>
</dbReference>
<sequence>MDVNPKYRVALGKELTALWPLLCDVFSGNPGCTGEPIIESGVSRDRLTEDVDDEHSVYVNGDESDEACSDTSLDARNEAKANAKARSQSAKPSSNRPVDVIAGSLEAGFESIERILTARQSTRSGAPFGGGGMNEAIVKLTSTIEAANASQAAFLEMQRDASQALRQSMESLQQMSASAVEIFCEDEGAAIWCQRLMQNAGIVAIPGYDTFTLFVIMAVKLLHVRVSLRLTQIDFLFASPKLISSSVRSQ</sequence>
<dbReference type="EMBL" id="JAACNO010001800">
    <property type="protein sequence ID" value="KAF4137456.1"/>
    <property type="molecule type" value="Genomic_DNA"/>
</dbReference>
<gene>
    <name evidence="1" type="ORF">GN958_ATG13362</name>
</gene>